<name>A0A151IS56_9HYME</name>
<feature type="compositionally biased region" description="Polar residues" evidence="1">
    <location>
        <begin position="1"/>
        <end position="11"/>
    </location>
</feature>
<feature type="region of interest" description="Disordered" evidence="1">
    <location>
        <begin position="1"/>
        <end position="43"/>
    </location>
</feature>
<reference evidence="2 3" key="1">
    <citation type="submission" date="2015-09" db="EMBL/GenBank/DDBJ databases">
        <title>Trachymyrmex cornetzi WGS genome.</title>
        <authorList>
            <person name="Nygaard S."/>
            <person name="Hu H."/>
            <person name="Boomsma J."/>
            <person name="Zhang G."/>
        </authorList>
    </citation>
    <scope>NUCLEOTIDE SEQUENCE [LARGE SCALE GENOMIC DNA]</scope>
    <source>
        <strain evidence="2">Tcor2-1</strain>
        <tissue evidence="2">Whole body</tissue>
    </source>
</reference>
<evidence type="ECO:0000313" key="3">
    <source>
        <dbReference type="Proteomes" id="UP000078492"/>
    </source>
</evidence>
<sequence>MQHQLHQNPTSLADGESKEIAIPQNSDNTASTNNIAQIPGTHLTRLDAEMGRILERRMQRKRKRRRQRYTI</sequence>
<dbReference type="Proteomes" id="UP000078492">
    <property type="component" value="Unassembled WGS sequence"/>
</dbReference>
<evidence type="ECO:0000256" key="1">
    <source>
        <dbReference type="SAM" id="MobiDB-lite"/>
    </source>
</evidence>
<accession>A0A151IS56</accession>
<gene>
    <name evidence="2" type="ORF">ALC57_18380</name>
</gene>
<protein>
    <submittedName>
        <fullName evidence="2">Uncharacterized protein</fullName>
    </submittedName>
</protein>
<dbReference type="EMBL" id="KQ981096">
    <property type="protein sequence ID" value="KYN09512.1"/>
    <property type="molecule type" value="Genomic_DNA"/>
</dbReference>
<dbReference type="STRING" id="471704.A0A151IS56"/>
<proteinExistence type="predicted"/>
<feature type="compositionally biased region" description="Polar residues" evidence="1">
    <location>
        <begin position="23"/>
        <end position="36"/>
    </location>
</feature>
<dbReference type="AlphaFoldDB" id="A0A151IS56"/>
<organism evidence="2 3">
    <name type="scientific">Trachymyrmex cornetzi</name>
    <dbReference type="NCBI Taxonomy" id="471704"/>
    <lineage>
        <taxon>Eukaryota</taxon>
        <taxon>Metazoa</taxon>
        <taxon>Ecdysozoa</taxon>
        <taxon>Arthropoda</taxon>
        <taxon>Hexapoda</taxon>
        <taxon>Insecta</taxon>
        <taxon>Pterygota</taxon>
        <taxon>Neoptera</taxon>
        <taxon>Endopterygota</taxon>
        <taxon>Hymenoptera</taxon>
        <taxon>Apocrita</taxon>
        <taxon>Aculeata</taxon>
        <taxon>Formicoidea</taxon>
        <taxon>Formicidae</taxon>
        <taxon>Myrmicinae</taxon>
        <taxon>Trachymyrmex</taxon>
    </lineage>
</organism>
<keyword evidence="3" id="KW-1185">Reference proteome</keyword>
<evidence type="ECO:0000313" key="2">
    <source>
        <dbReference type="EMBL" id="KYN09512.1"/>
    </source>
</evidence>